<sequence>MSFGNKNRRIKLNHSAMLQTPEIERQNKPLFKITARRKPVKVDEDPLRGRTSRVYRKPSISKNMEIPSNESQENDMPNNQCTEKLQLCIVVDTGEELGECFTKYLTPGTVVDVNEVINSHPAYNFDLPSLFVMRRSKEPGEGRVLIQYENMHAYRLDGHCQLPNLSDLIDMFLNDVYVFSDARDLNTGRKSEDINISISYSMCCNL</sequence>
<evidence type="ECO:0000313" key="2">
    <source>
        <dbReference type="Proteomes" id="UP001151699"/>
    </source>
</evidence>
<name>A0A9Q0MS77_9DIPT</name>
<comment type="caution">
    <text evidence="1">The sequence shown here is derived from an EMBL/GenBank/DDBJ whole genome shotgun (WGS) entry which is preliminary data.</text>
</comment>
<dbReference type="AlphaFoldDB" id="A0A9Q0MS77"/>
<gene>
    <name evidence="1" type="ORF">Bhyg_13932</name>
</gene>
<organism evidence="1 2">
    <name type="scientific">Pseudolycoriella hygida</name>
    <dbReference type="NCBI Taxonomy" id="35572"/>
    <lineage>
        <taxon>Eukaryota</taxon>
        <taxon>Metazoa</taxon>
        <taxon>Ecdysozoa</taxon>
        <taxon>Arthropoda</taxon>
        <taxon>Hexapoda</taxon>
        <taxon>Insecta</taxon>
        <taxon>Pterygota</taxon>
        <taxon>Neoptera</taxon>
        <taxon>Endopterygota</taxon>
        <taxon>Diptera</taxon>
        <taxon>Nematocera</taxon>
        <taxon>Sciaroidea</taxon>
        <taxon>Sciaridae</taxon>
        <taxon>Pseudolycoriella</taxon>
    </lineage>
</organism>
<keyword evidence="2" id="KW-1185">Reference proteome</keyword>
<dbReference type="EMBL" id="WJQU01000004">
    <property type="protein sequence ID" value="KAJ6635347.1"/>
    <property type="molecule type" value="Genomic_DNA"/>
</dbReference>
<proteinExistence type="predicted"/>
<evidence type="ECO:0000313" key="1">
    <source>
        <dbReference type="EMBL" id="KAJ6635347.1"/>
    </source>
</evidence>
<protein>
    <submittedName>
        <fullName evidence="1">Uncharacterized protein</fullName>
    </submittedName>
</protein>
<reference evidence="1" key="1">
    <citation type="submission" date="2022-07" db="EMBL/GenBank/DDBJ databases">
        <authorList>
            <person name="Trinca V."/>
            <person name="Uliana J.V.C."/>
            <person name="Torres T.T."/>
            <person name="Ward R.J."/>
            <person name="Monesi N."/>
        </authorList>
    </citation>
    <scope>NUCLEOTIDE SEQUENCE</scope>
    <source>
        <strain evidence="1">HSMRA1968</strain>
        <tissue evidence="1">Whole embryos</tissue>
    </source>
</reference>
<dbReference type="Proteomes" id="UP001151699">
    <property type="component" value="Chromosome C"/>
</dbReference>
<accession>A0A9Q0MS77</accession>